<evidence type="ECO:0000256" key="3">
    <source>
        <dbReference type="ARBA" id="ARBA00022692"/>
    </source>
</evidence>
<evidence type="ECO:0000313" key="12">
    <source>
        <dbReference type="EMBL" id="KKH04172.1"/>
    </source>
</evidence>
<dbReference type="AlphaFoldDB" id="A0A0F8PAA7"/>
<gene>
    <name evidence="16" type="ORF">DKM28_07830</name>
    <name evidence="12" type="ORF">DU42_04330</name>
    <name evidence="9" type="ORF">DU43_03325</name>
    <name evidence="7" type="ORF">DU52_20645</name>
    <name evidence="8" type="ORF">DU55_18015</name>
    <name evidence="10" type="ORF">DU57_19150</name>
    <name evidence="13" type="ORF">DU58_05345</name>
    <name evidence="11" type="ORF">DU59_14545</name>
    <name evidence="14" type="ORF">DU71_16800</name>
    <name evidence="15" type="ORF">DU72_07510</name>
</gene>
<feature type="transmembrane region" description="Helical" evidence="6">
    <location>
        <begin position="205"/>
        <end position="222"/>
    </location>
</feature>
<protein>
    <submittedName>
        <fullName evidence="15">Lysine transporter LysE</fullName>
    </submittedName>
</protein>
<proteinExistence type="predicted"/>
<dbReference type="InterPro" id="IPR001123">
    <property type="entry name" value="LeuE-type"/>
</dbReference>
<keyword evidence="2" id="KW-1003">Cell membrane</keyword>
<feature type="transmembrane region" description="Helical" evidence="6">
    <location>
        <begin position="44"/>
        <end position="65"/>
    </location>
</feature>
<feature type="transmembrane region" description="Helical" evidence="6">
    <location>
        <begin position="12"/>
        <end position="32"/>
    </location>
</feature>
<dbReference type="EMBL" id="JJPX01000193">
    <property type="protein sequence ID" value="KKH04172.1"/>
    <property type="molecule type" value="Genomic_DNA"/>
</dbReference>
<evidence type="ECO:0000313" key="13">
    <source>
        <dbReference type="EMBL" id="KKH30251.1"/>
    </source>
</evidence>
<dbReference type="Proteomes" id="UP000034672">
    <property type="component" value="Unassembled WGS sequence"/>
</dbReference>
<evidence type="ECO:0000313" key="11">
    <source>
        <dbReference type="EMBL" id="KKG94587.1"/>
    </source>
</evidence>
<dbReference type="Proteomes" id="UP000034399">
    <property type="component" value="Unassembled WGS sequence"/>
</dbReference>
<dbReference type="EMBL" id="JJPP01000091">
    <property type="protein sequence ID" value="KKG79005.1"/>
    <property type="molecule type" value="Genomic_DNA"/>
</dbReference>
<keyword evidence="3 6" id="KW-0812">Transmembrane</keyword>
<evidence type="ECO:0000313" key="9">
    <source>
        <dbReference type="EMBL" id="KKG80196.1"/>
    </source>
</evidence>
<dbReference type="EMBL" id="JJPA01000048">
    <property type="protein sequence ID" value="KKG36451.1"/>
    <property type="molecule type" value="Genomic_DNA"/>
</dbReference>
<dbReference type="PANTHER" id="PTHR38825:SF1">
    <property type="entry name" value="TRANSPORTER, LYSE FAMILY"/>
    <property type="match status" value="1"/>
</dbReference>
<dbReference type="EMBL" id="JJPR01000032">
    <property type="protein sequence ID" value="KKG89133.1"/>
    <property type="molecule type" value="Genomic_DNA"/>
</dbReference>
<dbReference type="EMBL" id="JJQD01000064">
    <property type="protein sequence ID" value="KKH30251.1"/>
    <property type="molecule type" value="Genomic_DNA"/>
</dbReference>
<evidence type="ECO:0000313" key="22">
    <source>
        <dbReference type="Proteomes" id="UP000034672"/>
    </source>
</evidence>
<evidence type="ECO:0000313" key="18">
    <source>
        <dbReference type="Proteomes" id="UP000034259"/>
    </source>
</evidence>
<evidence type="ECO:0000256" key="1">
    <source>
        <dbReference type="ARBA" id="ARBA00004651"/>
    </source>
</evidence>
<evidence type="ECO:0000256" key="4">
    <source>
        <dbReference type="ARBA" id="ARBA00022989"/>
    </source>
</evidence>
<evidence type="ECO:0000313" key="21">
    <source>
        <dbReference type="Proteomes" id="UP000034409"/>
    </source>
</evidence>
<evidence type="ECO:0000313" key="19">
    <source>
        <dbReference type="Proteomes" id="UP000034387"/>
    </source>
</evidence>
<dbReference type="PATRIC" id="fig|2209.44.peg.4157"/>
<evidence type="ECO:0000313" key="20">
    <source>
        <dbReference type="Proteomes" id="UP000034399"/>
    </source>
</evidence>
<dbReference type="PANTHER" id="PTHR38825">
    <property type="entry name" value="LYSINE EXPORTER PROTEIN (LYSE/YGGA)"/>
    <property type="match status" value="1"/>
</dbReference>
<dbReference type="GO" id="GO:0005886">
    <property type="term" value="C:plasma membrane"/>
    <property type="evidence" value="ECO:0007669"/>
    <property type="project" value="UniProtKB-SubCell"/>
</dbReference>
<evidence type="ECO:0000313" key="24">
    <source>
        <dbReference type="Proteomes" id="UP000034950"/>
    </source>
</evidence>
<dbReference type="EMBL" id="JJPS01000018">
    <property type="protein sequence ID" value="KKG94587.1"/>
    <property type="molecule type" value="Genomic_DNA"/>
</dbReference>
<name>A0A0F8PAA7_METMZ</name>
<feature type="transmembrane region" description="Helical" evidence="6">
    <location>
        <begin position="161"/>
        <end position="184"/>
    </location>
</feature>
<comment type="subcellular location">
    <subcellularLocation>
        <location evidence="1">Cell membrane</location>
        <topology evidence="1">Multi-pass membrane protein</topology>
    </subcellularLocation>
</comment>
<evidence type="ECO:0000313" key="16">
    <source>
        <dbReference type="EMBL" id="QCR15964.1"/>
    </source>
</evidence>
<keyword evidence="4 6" id="KW-1133">Transmembrane helix</keyword>
<feature type="transmembrane region" description="Helical" evidence="6">
    <location>
        <begin position="71"/>
        <end position="91"/>
    </location>
</feature>
<evidence type="ECO:0000313" key="7">
    <source>
        <dbReference type="EMBL" id="KKG36451.1"/>
    </source>
</evidence>
<dbReference type="Proteomes" id="UP000034950">
    <property type="component" value="Unassembled WGS sequence"/>
</dbReference>
<evidence type="ECO:0000313" key="25">
    <source>
        <dbReference type="Proteomes" id="UP000300067"/>
    </source>
</evidence>
<evidence type="ECO:0000256" key="2">
    <source>
        <dbReference type="ARBA" id="ARBA00022475"/>
    </source>
</evidence>
<dbReference type="Proteomes" id="UP000300067">
    <property type="component" value="Chromosome"/>
</dbReference>
<dbReference type="GO" id="GO:0006865">
    <property type="term" value="P:amino acid transport"/>
    <property type="evidence" value="ECO:0007669"/>
    <property type="project" value="InterPro"/>
</dbReference>
<reference evidence="16 25" key="2">
    <citation type="submission" date="2018-05" db="EMBL/GenBank/DDBJ databases">
        <title>Methanosarcina gilichinskyana sp. nov., a novel methanogenic archaeon isolated from Holocene permafrost, North East Russia.</title>
        <authorList>
            <person name="Oshurkova V."/>
            <person name="Meer M."/>
            <person name="Bochkareva O."/>
            <person name="Shcherbakova V."/>
        </authorList>
    </citation>
    <scope>NUCLEOTIDE SEQUENCE [LARGE SCALE GENOMIC DNA]</scope>
    <source>
        <strain evidence="16 25">JL01</strain>
    </source>
</reference>
<reference evidence="17 18" key="1">
    <citation type="journal article" date="2015" name="ISME J.">
        <title>Genomic and phenotypic differentiation among Methanosarcina mazei populations from Columbia River sediment.</title>
        <authorList>
            <person name="Youngblut N.D."/>
            <person name="Wirth J.S."/>
            <person name="Henriksen J.R."/>
            <person name="Smith M."/>
            <person name="Simon H."/>
            <person name="Metcalf W.W."/>
            <person name="Whitaker R.J."/>
        </authorList>
    </citation>
    <scope>NUCLEOTIDE SEQUENCE [LARGE SCALE GENOMIC DNA]</scope>
    <source>
        <strain evidence="13 17">1.F.A.2.8</strain>
        <strain evidence="14 22">1.H.A.1A.4</strain>
        <strain evidence="15 18">1.H.A.2.1</strain>
        <strain evidence="7 20">3.F.A.1A.1</strain>
        <strain evidence="9">3.H.A.1A.1</strain>
        <strain evidence="8 23">3.H.A.2.4</strain>
        <strain evidence="10 24">3.H.A.2.6</strain>
        <strain evidence="11 21">3.H.A.2.8</strain>
        <strain evidence="12 19">3.H.M.2.7</strain>
    </source>
</reference>
<evidence type="ECO:0000256" key="5">
    <source>
        <dbReference type="ARBA" id="ARBA00023136"/>
    </source>
</evidence>
<dbReference type="Proteomes" id="UP000034259">
    <property type="component" value="Unassembled WGS sequence"/>
</dbReference>
<dbReference type="Proteomes" id="UP000034409">
    <property type="component" value="Unassembled WGS sequence"/>
</dbReference>
<feature type="transmembrane region" description="Helical" evidence="6">
    <location>
        <begin position="125"/>
        <end position="149"/>
    </location>
</feature>
<evidence type="ECO:0000313" key="14">
    <source>
        <dbReference type="EMBL" id="KKH41966.1"/>
    </source>
</evidence>
<keyword evidence="5 6" id="KW-0472">Membrane</keyword>
<dbReference type="Proteomes" id="UP000034817">
    <property type="component" value="Unassembled WGS sequence"/>
</dbReference>
<dbReference type="EMBL" id="JJQK01000155">
    <property type="protein sequence ID" value="KKH50225.1"/>
    <property type="molecule type" value="Genomic_DNA"/>
</dbReference>
<evidence type="ECO:0000256" key="6">
    <source>
        <dbReference type="SAM" id="Phobius"/>
    </source>
</evidence>
<evidence type="ECO:0000313" key="8">
    <source>
        <dbReference type="EMBL" id="KKG79005.1"/>
    </source>
</evidence>
<dbReference type="EMBL" id="CP029709">
    <property type="protein sequence ID" value="QCR15964.1"/>
    <property type="molecule type" value="Genomic_DNA"/>
</dbReference>
<evidence type="ECO:0000313" key="23">
    <source>
        <dbReference type="Proteomes" id="UP000034817"/>
    </source>
</evidence>
<evidence type="ECO:0000313" key="17">
    <source>
        <dbReference type="Proteomes" id="UP000034227"/>
    </source>
</evidence>
<dbReference type="Proteomes" id="UP000034227">
    <property type="component" value="Unassembled WGS sequence"/>
</dbReference>
<sequence length="229" mass="24399">MIELIKALVFGFTVGISAAIIPGPMMFATIGASFHKGWRAGPSIFMGHALVECILFMLILIGASSFLRQSIISYLSIVGGFVMVAFGLLMIKKAKEASTMDVSISASSLNLSSGSMSSGIITSALNPFSSTVSAGIITSALNPFFVAWWLTAGSAIILQEYLAGILSVLAFIIGHWIADFGFLLTVSSSFSRGTEIISQPTHQKLVYLCGGFMSFIGLWFMINNNSVLQ</sequence>
<evidence type="ECO:0000313" key="15">
    <source>
        <dbReference type="EMBL" id="KKH50225.1"/>
    </source>
</evidence>
<accession>A0A0F8PAA7</accession>
<evidence type="ECO:0000313" key="10">
    <source>
        <dbReference type="EMBL" id="KKG89133.1"/>
    </source>
</evidence>
<dbReference type="Proteomes" id="UP000034387">
    <property type="component" value="Unassembled WGS sequence"/>
</dbReference>
<dbReference type="EMBL" id="JJPM01000028">
    <property type="protein sequence ID" value="KKG80196.1"/>
    <property type="molecule type" value="Genomic_DNA"/>
</dbReference>
<organism evidence="15 18">
    <name type="scientific">Methanosarcina mazei</name>
    <name type="common">Methanosarcina frisia</name>
    <dbReference type="NCBI Taxonomy" id="2209"/>
    <lineage>
        <taxon>Archaea</taxon>
        <taxon>Methanobacteriati</taxon>
        <taxon>Methanobacteriota</taxon>
        <taxon>Stenosarchaea group</taxon>
        <taxon>Methanomicrobia</taxon>
        <taxon>Methanosarcinales</taxon>
        <taxon>Methanosarcinaceae</taxon>
        <taxon>Methanosarcina</taxon>
    </lineage>
</organism>
<dbReference type="Pfam" id="PF01810">
    <property type="entry name" value="LysE"/>
    <property type="match status" value="1"/>
</dbReference>
<dbReference type="EMBL" id="JJQI01000025">
    <property type="protein sequence ID" value="KKH41966.1"/>
    <property type="molecule type" value="Genomic_DNA"/>
</dbReference>